<dbReference type="SFLD" id="SFLDG01138">
    <property type="entry name" value="C1.6.2:_Deoxy-d-mannose-octulo"/>
    <property type="match status" value="1"/>
</dbReference>
<evidence type="ECO:0000313" key="9">
    <source>
        <dbReference type="Proteomes" id="UP000218542"/>
    </source>
</evidence>
<evidence type="ECO:0000313" key="8">
    <source>
        <dbReference type="EMBL" id="GAX60114.1"/>
    </source>
</evidence>
<dbReference type="SFLD" id="SFLDS00003">
    <property type="entry name" value="Haloacid_Dehalogenase"/>
    <property type="match status" value="1"/>
</dbReference>
<organism evidence="8 9">
    <name type="scientific">Candidatus Scalindua japonica</name>
    <dbReference type="NCBI Taxonomy" id="1284222"/>
    <lineage>
        <taxon>Bacteria</taxon>
        <taxon>Pseudomonadati</taxon>
        <taxon>Planctomycetota</taxon>
        <taxon>Candidatus Brocadiia</taxon>
        <taxon>Candidatus Brocadiales</taxon>
        <taxon>Candidatus Scalinduaceae</taxon>
        <taxon>Candidatus Scalindua</taxon>
    </lineage>
</organism>
<feature type="binding site" evidence="7">
    <location>
        <position position="10"/>
    </location>
    <ligand>
        <name>Mg(2+)</name>
        <dbReference type="ChEBI" id="CHEBI:18420"/>
    </ligand>
</feature>
<dbReference type="EMBL" id="BAOS01000005">
    <property type="protein sequence ID" value="GAX60114.1"/>
    <property type="molecule type" value="Genomic_DNA"/>
</dbReference>
<evidence type="ECO:0000256" key="5">
    <source>
        <dbReference type="ARBA" id="ARBA00022801"/>
    </source>
</evidence>
<comment type="caution">
    <text evidence="8">The sequence shown here is derived from an EMBL/GenBank/DDBJ whole genome shotgun (WGS) entry which is preliminary data.</text>
</comment>
<dbReference type="AlphaFoldDB" id="A0A286TW85"/>
<dbReference type="FunFam" id="3.40.50.1000:FF:000029">
    <property type="entry name" value="3-deoxy-D-manno-octulosonate 8-phosphate phosphatase KdsC"/>
    <property type="match status" value="1"/>
</dbReference>
<dbReference type="RefSeq" id="WP_230406559.1">
    <property type="nucleotide sequence ID" value="NZ_BAOS01000005.1"/>
</dbReference>
<dbReference type="SFLD" id="SFLDG01136">
    <property type="entry name" value="C1.6:_Phosphoserine_Phosphatas"/>
    <property type="match status" value="1"/>
</dbReference>
<keyword evidence="5" id="KW-0378">Hydrolase</keyword>
<comment type="subunit">
    <text evidence="3">Homotetramer.</text>
</comment>
<evidence type="ECO:0000256" key="3">
    <source>
        <dbReference type="ARBA" id="ARBA00011881"/>
    </source>
</evidence>
<comment type="similarity">
    <text evidence="2">Belongs to the KdsC family.</text>
</comment>
<dbReference type="GO" id="GO:0016788">
    <property type="term" value="F:hydrolase activity, acting on ester bonds"/>
    <property type="evidence" value="ECO:0007669"/>
    <property type="project" value="InterPro"/>
</dbReference>
<sequence>MDNLKIVIMDVDGVLTDGKIILDANGIESKAFYVQDGTAITYLHRAGIKTAIISGRESKVVELRAKELSIEDVYLGIHKKLDAYEKILKKHNIKDNEICYIGDDLIDLPILRRVGFSVGVPGAPSEVKESVSYITDAPGGYGAVREVTEKILKSQGKWNAIISRYYS</sequence>
<reference evidence="9" key="1">
    <citation type="journal article" date="2017" name="Environ. Microbiol. Rep.">
        <title>Genetic Diversity of Marine Anaerobic Ammonium-Oxidizing Bacteria as Revealed by Genomic and Proteomic Analyses of 'Candidatus Scalindua japonica'.</title>
        <authorList>
            <person name="Oshiki M."/>
            <person name="Mizuto K."/>
            <person name="Kimura Z."/>
            <person name="Kindaichi T."/>
            <person name="Satoh H."/>
            <person name="Okabe S."/>
        </authorList>
    </citation>
    <scope>NUCLEOTIDE SEQUENCE [LARGE SCALE GENOMIC DNA]</scope>
    <source>
        <strain evidence="9">husup-a2</strain>
    </source>
</reference>
<comment type="cofactor">
    <cofactor evidence="1 7">
        <name>Mg(2+)</name>
        <dbReference type="ChEBI" id="CHEBI:18420"/>
    </cofactor>
</comment>
<evidence type="ECO:0000256" key="2">
    <source>
        <dbReference type="ARBA" id="ARBA00005893"/>
    </source>
</evidence>
<dbReference type="InterPro" id="IPR036412">
    <property type="entry name" value="HAD-like_sf"/>
</dbReference>
<evidence type="ECO:0000256" key="7">
    <source>
        <dbReference type="PIRSR" id="PIRSR006118-2"/>
    </source>
</evidence>
<dbReference type="SUPFAM" id="SSF56784">
    <property type="entry name" value="HAD-like"/>
    <property type="match status" value="1"/>
</dbReference>
<dbReference type="Gene3D" id="3.40.50.1000">
    <property type="entry name" value="HAD superfamily/HAD-like"/>
    <property type="match status" value="1"/>
</dbReference>
<keyword evidence="4 7" id="KW-0479">Metal-binding</keyword>
<dbReference type="InterPro" id="IPR050793">
    <property type="entry name" value="CMP-NeuNAc_synthase"/>
</dbReference>
<dbReference type="InterPro" id="IPR006549">
    <property type="entry name" value="HAD-SF_hydro_IIIA"/>
</dbReference>
<dbReference type="InterPro" id="IPR010023">
    <property type="entry name" value="KdsC_fam"/>
</dbReference>
<keyword evidence="6 7" id="KW-0460">Magnesium</keyword>
<dbReference type="CDD" id="cd01630">
    <property type="entry name" value="HAD_KDO-like"/>
    <property type="match status" value="1"/>
</dbReference>
<feature type="binding site" evidence="7">
    <location>
        <position position="103"/>
    </location>
    <ligand>
        <name>Mg(2+)</name>
        <dbReference type="ChEBI" id="CHEBI:18420"/>
    </ligand>
</feature>
<dbReference type="PIRSF" id="PIRSF006118">
    <property type="entry name" value="KDO8-P_Ptase"/>
    <property type="match status" value="1"/>
</dbReference>
<evidence type="ECO:0000256" key="6">
    <source>
        <dbReference type="ARBA" id="ARBA00022842"/>
    </source>
</evidence>
<dbReference type="PANTHER" id="PTHR21485">
    <property type="entry name" value="HAD SUPERFAMILY MEMBERS CMAS AND KDSC"/>
    <property type="match status" value="1"/>
</dbReference>
<dbReference type="GO" id="GO:0046872">
    <property type="term" value="F:metal ion binding"/>
    <property type="evidence" value="ECO:0007669"/>
    <property type="project" value="UniProtKB-KW"/>
</dbReference>
<proteinExistence type="inferred from homology"/>
<dbReference type="Pfam" id="PF00702">
    <property type="entry name" value="Hydrolase"/>
    <property type="match status" value="1"/>
</dbReference>
<evidence type="ECO:0000256" key="1">
    <source>
        <dbReference type="ARBA" id="ARBA00001946"/>
    </source>
</evidence>
<dbReference type="NCBIfam" id="TIGR01670">
    <property type="entry name" value="KdsC-phosphatas"/>
    <property type="match status" value="1"/>
</dbReference>
<gene>
    <name evidence="8" type="ORF">SCALIN_C05_0199</name>
</gene>
<dbReference type="NCBIfam" id="TIGR01662">
    <property type="entry name" value="HAD-SF-IIIA"/>
    <property type="match status" value="1"/>
</dbReference>
<keyword evidence="9" id="KW-1185">Reference proteome</keyword>
<dbReference type="Proteomes" id="UP000218542">
    <property type="component" value="Unassembled WGS sequence"/>
</dbReference>
<feature type="binding site" evidence="7">
    <location>
        <position position="12"/>
    </location>
    <ligand>
        <name>substrate</name>
    </ligand>
</feature>
<evidence type="ECO:0000256" key="4">
    <source>
        <dbReference type="ARBA" id="ARBA00022723"/>
    </source>
</evidence>
<name>A0A286TW85_9BACT</name>
<dbReference type="InterPro" id="IPR023214">
    <property type="entry name" value="HAD_sf"/>
</dbReference>
<protein>
    <submittedName>
        <fullName evidence="8">3-deoxy-D-manno-octulosonate 8-phosphate phosphatase</fullName>
    </submittedName>
</protein>
<accession>A0A286TW85</accession>
<dbReference type="GO" id="GO:0008781">
    <property type="term" value="F:N-acylneuraminate cytidylyltransferase activity"/>
    <property type="evidence" value="ECO:0007669"/>
    <property type="project" value="TreeGrafter"/>
</dbReference>
<dbReference type="PANTHER" id="PTHR21485:SF3">
    <property type="entry name" value="N-ACYLNEURAMINATE CYTIDYLYLTRANSFERASE"/>
    <property type="match status" value="1"/>
</dbReference>